<proteinExistence type="predicted"/>
<dbReference type="STRING" id="754436.JCM19237_6675"/>
<sequence length="43" mass="5073">MEATRHYLEHLADAWNHQHPETPLFDQDVTITVPASFDLRRVN</sequence>
<accession>A0A090QLH3</accession>
<dbReference type="Proteomes" id="UP000029227">
    <property type="component" value="Unassembled WGS sequence"/>
</dbReference>
<comment type="caution">
    <text evidence="1">The sequence shown here is derived from an EMBL/GenBank/DDBJ whole genome shotgun (WGS) entry which is preliminary data.</text>
</comment>
<reference evidence="1 2" key="1">
    <citation type="journal article" date="2014" name="Genome Announc.">
        <title>Draft Genome Sequences of Two Vibrionaceae Species, Vibrio ponticus C121 and Photobacterium aphoticum C119, Isolated as Coral Reef Microbiota.</title>
        <authorList>
            <person name="Al-saari N."/>
            <person name="Meirelles P.M."/>
            <person name="Mino S."/>
            <person name="Suda W."/>
            <person name="Oshima K."/>
            <person name="Hattori M."/>
            <person name="Ohkuma M."/>
            <person name="Thompson F.L."/>
            <person name="Gomez-Gil B."/>
            <person name="Sawabe T."/>
            <person name="Sawabe T."/>
        </authorList>
    </citation>
    <scope>NUCLEOTIDE SEQUENCE [LARGE SCALE GENOMIC DNA]</scope>
    <source>
        <strain evidence="1 2">JCM 19237</strain>
    </source>
</reference>
<organism evidence="1 2">
    <name type="scientific">Photobacterium aphoticum</name>
    <dbReference type="NCBI Taxonomy" id="754436"/>
    <lineage>
        <taxon>Bacteria</taxon>
        <taxon>Pseudomonadati</taxon>
        <taxon>Pseudomonadota</taxon>
        <taxon>Gammaproteobacteria</taxon>
        <taxon>Vibrionales</taxon>
        <taxon>Vibrionaceae</taxon>
        <taxon>Photobacterium</taxon>
    </lineage>
</organism>
<gene>
    <name evidence="1" type="ORF">JCM19237_6675</name>
</gene>
<dbReference type="EMBL" id="BBMN01000002">
    <property type="protein sequence ID" value="GAL03781.1"/>
    <property type="molecule type" value="Genomic_DNA"/>
</dbReference>
<name>A0A090QLH3_9GAMM</name>
<dbReference type="eggNOG" id="COG0443">
    <property type="taxonomic scope" value="Bacteria"/>
</dbReference>
<protein>
    <submittedName>
        <fullName evidence="1">Sulfate permease</fullName>
    </submittedName>
</protein>
<evidence type="ECO:0000313" key="2">
    <source>
        <dbReference type="Proteomes" id="UP000029227"/>
    </source>
</evidence>
<evidence type="ECO:0000313" key="1">
    <source>
        <dbReference type="EMBL" id="GAL03781.1"/>
    </source>
</evidence>
<dbReference type="AlphaFoldDB" id="A0A090QLH3"/>